<dbReference type="EMBL" id="CP012850">
    <property type="protein sequence ID" value="ALI37803.1"/>
    <property type="molecule type" value="Genomic_DNA"/>
</dbReference>
<gene>
    <name evidence="1" type="ORF">NMY3_03621</name>
</gene>
<evidence type="ECO:0000313" key="2">
    <source>
        <dbReference type="Proteomes" id="UP000058925"/>
    </source>
</evidence>
<name>A0A654M4U4_9ARCH</name>
<dbReference type="Proteomes" id="UP000058925">
    <property type="component" value="Chromosome"/>
</dbReference>
<accession>A0A654M4U4</accession>
<keyword evidence="2" id="KW-1185">Reference proteome</keyword>
<organism evidence="1 2">
    <name type="scientific">Candidatus Nitrosocosmicus oleophilus</name>
    <dbReference type="NCBI Taxonomy" id="1353260"/>
    <lineage>
        <taxon>Archaea</taxon>
        <taxon>Nitrososphaerota</taxon>
        <taxon>Nitrososphaeria</taxon>
        <taxon>Nitrososphaerales</taxon>
        <taxon>Nitrososphaeraceae</taxon>
        <taxon>Candidatus Nitrosocosmicus</taxon>
    </lineage>
</organism>
<sequence length="72" mass="8529">MSILWSEQRRMTREFCCEKFKEEYESECIRHDTEIFKFSGDHKGVYYLMFEGNIASAPLVFCPYCGKRLVGS</sequence>
<evidence type="ECO:0000313" key="1">
    <source>
        <dbReference type="EMBL" id="ALI37803.1"/>
    </source>
</evidence>
<protein>
    <submittedName>
        <fullName evidence="1">Uncharacterized protein</fullName>
    </submittedName>
</protein>
<dbReference type="AlphaFoldDB" id="A0A654M4U4"/>
<reference evidence="2" key="1">
    <citation type="submission" date="2015-10" db="EMBL/GenBank/DDBJ databases">
        <title>Niche specialization of a soil ammonia-oxidizing archaeon, Candidatus Nitrosocosmicus oleophilus.</title>
        <authorList>
            <person name="Jung M.-Y."/>
            <person name="Rhee S.-K."/>
        </authorList>
    </citation>
    <scope>NUCLEOTIDE SEQUENCE [LARGE SCALE GENOMIC DNA]</scope>
    <source>
        <strain evidence="2">MY3</strain>
    </source>
</reference>
<dbReference type="KEGG" id="taa:NMY3_03621"/>
<proteinExistence type="predicted"/>